<dbReference type="Pfam" id="PF02801">
    <property type="entry name" value="Ketoacyl-synt_C"/>
    <property type="match status" value="1"/>
</dbReference>
<reference evidence="5 6" key="1">
    <citation type="submission" date="2019-07" db="EMBL/GenBank/DDBJ databases">
        <title>R&amp;d 2014.</title>
        <authorList>
            <person name="Klenk H.-P."/>
        </authorList>
    </citation>
    <scope>NUCLEOTIDE SEQUENCE [LARGE SCALE GENOMIC DNA]</scope>
    <source>
        <strain evidence="5 6">DSM 43868</strain>
    </source>
</reference>
<dbReference type="AlphaFoldDB" id="A0A562IIC7"/>
<dbReference type="OrthoDB" id="4490964at2"/>
<dbReference type="InterPro" id="IPR014031">
    <property type="entry name" value="Ketoacyl_synth_C"/>
</dbReference>
<dbReference type="Proteomes" id="UP000319825">
    <property type="component" value="Unassembled WGS sequence"/>
</dbReference>
<evidence type="ECO:0000313" key="6">
    <source>
        <dbReference type="Proteomes" id="UP000319825"/>
    </source>
</evidence>
<evidence type="ECO:0000256" key="2">
    <source>
        <dbReference type="ARBA" id="ARBA00022553"/>
    </source>
</evidence>
<dbReference type="RefSeq" id="WP_145776918.1">
    <property type="nucleotide sequence ID" value="NZ_BAAATQ010000354.1"/>
</dbReference>
<dbReference type="InterPro" id="IPR016039">
    <property type="entry name" value="Thiolase-like"/>
</dbReference>
<dbReference type="PANTHER" id="PTHR43775">
    <property type="entry name" value="FATTY ACID SYNTHASE"/>
    <property type="match status" value="1"/>
</dbReference>
<dbReference type="SMART" id="SM00825">
    <property type="entry name" value="PKS_KS"/>
    <property type="match status" value="1"/>
</dbReference>
<dbReference type="CDD" id="cd00833">
    <property type="entry name" value="PKS"/>
    <property type="match status" value="1"/>
</dbReference>
<feature type="domain" description="Ketosynthase family 3 (KS3)" evidence="4">
    <location>
        <begin position="3"/>
        <end position="437"/>
    </location>
</feature>
<accession>A0A562IIC7</accession>
<sequence>MPAEQVCLVGAGVVIPGCEGIEDLWQRAQDGPLPFGRPDRFRGHEALVAAAEDETGRVPDLRFGEVREAAEQGAGDLQASWLRRALRQCLAGTSGKVTRPGLFLAASTDTSYELDTALTADMLAAGAARHLPADPDDARVGERIRHQLAQADPCAGSRHGEFLPYAQARRAIEGLLPQDTPILVVDNICPSSLYSVDLGVRHLLDGAVDVAFCGGVSSHGPLRQIYFSEMGTLSPSGEVRAFDSAADGTVFSEGAALVTLKRLSDALRDHDTVLAVLAGFGAASDGKSKAIFAPSQEGQVRAMIRARSVNDVPGGQVAWVLGHGTATHVGDATELRSIAAAHPGGTPWVTGNKPMLGHTGMACGAVSIIQAALGLHRSTIPRQPNHTTVPDYARSLPVRIPSAPVGLEKSMTDGQAPFVGVFACGLGGINGYQLLISPDADEHEVRSSPPPLCDELVLVRWSALLPGRPDDDVVAARMSRGEAGAEAFRFERPYPVPPFEKSLIPPKVAAQLDMSQLLVVELVNRLGAAEPGRGLLWDGLEERTGIFGAHYGLTQSAVDSTLRCLGSGIARSLDGADARAAAAYLREHRSRTNPIGPYSLVGRMSSTALGWVANRRDLHGPTMMVDTGPASGLAALHAASCYLRRGDIDLALVAAWSAGPLEQNAQSLGLSPQEVAEGAYAVALARPETARARGWQVLARVRTELRADPQAADGRGEPSYLAGDGFVGVLRSIFEGKLPQRFSSTAGPTVDVLPPSRGD</sequence>
<dbReference type="InterPro" id="IPR020841">
    <property type="entry name" value="PKS_Beta-ketoAc_synthase_dom"/>
</dbReference>
<dbReference type="SUPFAM" id="SSF53901">
    <property type="entry name" value="Thiolase-like"/>
    <property type="match status" value="3"/>
</dbReference>
<dbReference type="GO" id="GO:0006633">
    <property type="term" value="P:fatty acid biosynthetic process"/>
    <property type="evidence" value="ECO:0007669"/>
    <property type="project" value="TreeGrafter"/>
</dbReference>
<evidence type="ECO:0000313" key="5">
    <source>
        <dbReference type="EMBL" id="TWH70690.1"/>
    </source>
</evidence>
<name>A0A562IIC7_MICOL</name>
<comment type="similarity">
    <text evidence="3">Belongs to the thiolase-like superfamily. Beta-ketoacyl-ACP synthases family.</text>
</comment>
<evidence type="ECO:0000259" key="4">
    <source>
        <dbReference type="PROSITE" id="PS52004"/>
    </source>
</evidence>
<keyword evidence="2" id="KW-0597">Phosphoprotein</keyword>
<evidence type="ECO:0000256" key="1">
    <source>
        <dbReference type="ARBA" id="ARBA00022450"/>
    </source>
</evidence>
<gene>
    <name evidence="5" type="ORF">JD77_05715</name>
</gene>
<dbReference type="InterPro" id="IPR014030">
    <property type="entry name" value="Ketoacyl_synth_N"/>
</dbReference>
<dbReference type="InterPro" id="IPR050091">
    <property type="entry name" value="PKS_NRPS_Biosynth_Enz"/>
</dbReference>
<keyword evidence="3" id="KW-0808">Transferase</keyword>
<dbReference type="PROSITE" id="PS52004">
    <property type="entry name" value="KS3_2"/>
    <property type="match status" value="1"/>
</dbReference>
<keyword evidence="1" id="KW-0596">Phosphopantetheine</keyword>
<evidence type="ECO:0000256" key="3">
    <source>
        <dbReference type="RuleBase" id="RU003694"/>
    </source>
</evidence>
<dbReference type="EMBL" id="VLKE01000001">
    <property type="protein sequence ID" value="TWH70690.1"/>
    <property type="molecule type" value="Genomic_DNA"/>
</dbReference>
<dbReference type="PANTHER" id="PTHR43775:SF37">
    <property type="entry name" value="SI:DKEY-61P9.11"/>
    <property type="match status" value="1"/>
</dbReference>
<dbReference type="GO" id="GO:0004312">
    <property type="term" value="F:fatty acid synthase activity"/>
    <property type="evidence" value="ECO:0007669"/>
    <property type="project" value="TreeGrafter"/>
</dbReference>
<proteinExistence type="inferred from homology"/>
<keyword evidence="6" id="KW-1185">Reference proteome</keyword>
<comment type="caution">
    <text evidence="5">The sequence shown here is derived from an EMBL/GenBank/DDBJ whole genome shotgun (WGS) entry which is preliminary data.</text>
</comment>
<dbReference type="Pfam" id="PF00109">
    <property type="entry name" value="ketoacyl-synt"/>
    <property type="match status" value="2"/>
</dbReference>
<organism evidence="5 6">
    <name type="scientific">Micromonospora olivasterospora</name>
    <dbReference type="NCBI Taxonomy" id="1880"/>
    <lineage>
        <taxon>Bacteria</taxon>
        <taxon>Bacillati</taxon>
        <taxon>Actinomycetota</taxon>
        <taxon>Actinomycetes</taxon>
        <taxon>Micromonosporales</taxon>
        <taxon>Micromonosporaceae</taxon>
        <taxon>Micromonospora</taxon>
    </lineage>
</organism>
<dbReference type="Gene3D" id="3.40.47.10">
    <property type="match status" value="2"/>
</dbReference>
<protein>
    <submittedName>
        <fullName evidence="5">Beta-ketoacyl synthase-like protein</fullName>
    </submittedName>
</protein>